<keyword evidence="5 9" id="KW-0456">Lyase</keyword>
<comment type="similarity">
    <text evidence="6 7">Belongs to the PurK/PurT family.</text>
</comment>
<feature type="binding site" evidence="6">
    <location>
        <begin position="176"/>
        <end position="179"/>
    </location>
    <ligand>
        <name>ATP</name>
        <dbReference type="ChEBI" id="CHEBI:30616"/>
    </ligand>
</feature>
<dbReference type="EC" id="6.3.4.18" evidence="6 7"/>
<accession>A0A6S6SFF3</accession>
<feature type="binding site" evidence="6">
    <location>
        <begin position="263"/>
        <end position="264"/>
    </location>
    <ligand>
        <name>ATP</name>
        <dbReference type="ChEBI" id="CHEBI:30616"/>
    </ligand>
</feature>
<evidence type="ECO:0000256" key="6">
    <source>
        <dbReference type="HAMAP-Rule" id="MF_01928"/>
    </source>
</evidence>
<dbReference type="SUPFAM" id="SSF52440">
    <property type="entry name" value="PreATP-grasp domain"/>
    <property type="match status" value="1"/>
</dbReference>
<dbReference type="PANTHER" id="PTHR11609">
    <property type="entry name" value="PURINE BIOSYNTHESIS PROTEIN 6/7, PUR6/7"/>
    <property type="match status" value="1"/>
</dbReference>
<dbReference type="FunFam" id="3.30.470.20:FF:000037">
    <property type="entry name" value="Phosphoribosylaminoimidazole carboxylase, chloroplastic"/>
    <property type="match status" value="1"/>
</dbReference>
<comment type="caution">
    <text evidence="6">Lacks conserved residue(s) required for the propagation of feature annotation.</text>
</comment>
<dbReference type="Gene3D" id="3.30.470.20">
    <property type="entry name" value="ATP-grasp fold, B domain"/>
    <property type="match status" value="1"/>
</dbReference>
<evidence type="ECO:0000313" key="9">
    <source>
        <dbReference type="EMBL" id="CAA6801578.1"/>
    </source>
</evidence>
<keyword evidence="3" id="KW-0210">Decarboxylase</keyword>
<organism evidence="9">
    <name type="scientific">uncultured Campylobacterales bacterium</name>
    <dbReference type="NCBI Taxonomy" id="352960"/>
    <lineage>
        <taxon>Bacteria</taxon>
        <taxon>Pseudomonadati</taxon>
        <taxon>Campylobacterota</taxon>
        <taxon>Epsilonproteobacteria</taxon>
        <taxon>Campylobacterales</taxon>
        <taxon>environmental samples</taxon>
    </lineage>
</organism>
<feature type="binding site" evidence="6">
    <location>
        <position position="145"/>
    </location>
    <ligand>
        <name>ATP</name>
        <dbReference type="ChEBI" id="CHEBI:30616"/>
    </ligand>
</feature>
<comment type="function">
    <text evidence="7">Catalyzes the ATP-dependent conversion of 5-aminoimidazole ribonucleotide (AIR) and HCO(3)- to N5-carboxyaminoimidazole ribonucleotide (N5-CAIR).</text>
</comment>
<sequence>MDQVFNYSKMRIGIIGGGQLGRIMAQKAKKMGFFVTILDPTPNCPAAQVCDEQIVADFYDNEKLSQLVKLSDVTTFELEHVDTSVLKNLFDEGHKIYPSPYLIELIQDKYKQKKLLDEKGVAVPAYKEIKTKQDLESFGFPVIQKARFGGYDGKGVLLLKSEKDTANAIESESFIEELVDIDKELAVMVARNIDGEIACYPVVEMLFDDRVNICDIVIAPANIDEGIQKKAIDIAIKSIEALDGVGIFGVEMFLTKQNKILVNEIAPRPHNSGHYTVESCLTSQFEQLIRAVTNLPLGSTKLISPSAMVNLLGEDGYEGEPIIEGMHEVLSISGLSFHFYSKKETKPFRKMGHITVLDNDINIALQKAQRAKNILKIKGKIKI</sequence>
<evidence type="ECO:0000256" key="1">
    <source>
        <dbReference type="ARBA" id="ARBA00022741"/>
    </source>
</evidence>
<proteinExistence type="inferred from homology"/>
<dbReference type="InterPro" id="IPR011054">
    <property type="entry name" value="Rudment_hybrid_motif"/>
</dbReference>
<evidence type="ECO:0000256" key="5">
    <source>
        <dbReference type="ARBA" id="ARBA00023239"/>
    </source>
</evidence>
<evidence type="ECO:0000256" key="3">
    <source>
        <dbReference type="ARBA" id="ARBA00022793"/>
    </source>
</evidence>
<reference evidence="9" key="1">
    <citation type="submission" date="2020-01" db="EMBL/GenBank/DDBJ databases">
        <authorList>
            <person name="Meier V. D."/>
            <person name="Meier V D."/>
        </authorList>
    </citation>
    <scope>NUCLEOTIDE SEQUENCE</scope>
    <source>
        <strain evidence="9">HLG_WM_MAG_12</strain>
    </source>
</reference>
<dbReference type="InterPro" id="IPR040686">
    <property type="entry name" value="PurK_C"/>
</dbReference>
<dbReference type="InterPro" id="IPR054350">
    <property type="entry name" value="PurT/PurK_preATP-grasp"/>
</dbReference>
<dbReference type="Pfam" id="PF17769">
    <property type="entry name" value="PurK_C"/>
    <property type="match status" value="1"/>
</dbReference>
<dbReference type="Pfam" id="PF22660">
    <property type="entry name" value="RS_preATP-grasp-like"/>
    <property type="match status" value="1"/>
</dbReference>
<comment type="catalytic activity">
    <reaction evidence="6 7">
        <text>5-amino-1-(5-phospho-beta-D-ribosyl)imidazole + hydrogencarbonate + ATP = 5-carboxyamino-1-(5-phospho-D-ribosyl)imidazole + ADP + phosphate + 2 H(+)</text>
        <dbReference type="Rhea" id="RHEA:19317"/>
        <dbReference type="ChEBI" id="CHEBI:15378"/>
        <dbReference type="ChEBI" id="CHEBI:17544"/>
        <dbReference type="ChEBI" id="CHEBI:30616"/>
        <dbReference type="ChEBI" id="CHEBI:43474"/>
        <dbReference type="ChEBI" id="CHEBI:58730"/>
        <dbReference type="ChEBI" id="CHEBI:137981"/>
        <dbReference type="ChEBI" id="CHEBI:456216"/>
        <dbReference type="EC" id="6.3.4.18"/>
    </reaction>
</comment>
<dbReference type="InterPro" id="IPR011761">
    <property type="entry name" value="ATP-grasp"/>
</dbReference>
<feature type="domain" description="ATP-grasp" evidence="8">
    <location>
        <begin position="113"/>
        <end position="293"/>
    </location>
</feature>
<dbReference type="PANTHER" id="PTHR11609:SF5">
    <property type="entry name" value="PHOSPHORIBOSYLAMINOIMIDAZOLE CARBOXYLASE"/>
    <property type="match status" value="1"/>
</dbReference>
<comment type="function">
    <text evidence="6">Catalyzes the ATP-dependent conversion of 5-aminoimidazole ribonucleotide (AIR) and HCO(3)(-) to N5-carboxyaminoimidazole ribonucleotide (N5-CAIR).</text>
</comment>
<dbReference type="PROSITE" id="PS50975">
    <property type="entry name" value="ATP_GRASP"/>
    <property type="match status" value="1"/>
</dbReference>
<dbReference type="SUPFAM" id="SSF56059">
    <property type="entry name" value="Glutathione synthetase ATP-binding domain-like"/>
    <property type="match status" value="1"/>
</dbReference>
<evidence type="ECO:0000259" key="8">
    <source>
        <dbReference type="PROSITE" id="PS50975"/>
    </source>
</evidence>
<dbReference type="GO" id="GO:0006189">
    <property type="term" value="P:'de novo' IMP biosynthetic process"/>
    <property type="evidence" value="ECO:0007669"/>
    <property type="project" value="UniProtKB-UniRule"/>
</dbReference>
<feature type="binding site" evidence="6">
    <location>
        <position position="184"/>
    </location>
    <ligand>
        <name>ATP</name>
        <dbReference type="ChEBI" id="CHEBI:30616"/>
    </ligand>
</feature>
<dbReference type="UniPathway" id="UPA00074">
    <property type="reaction ID" value="UER00942"/>
</dbReference>
<gene>
    <name evidence="6 7" type="primary">purK</name>
    <name evidence="9" type="ORF">HELGO_WM11077</name>
</gene>
<dbReference type="GO" id="GO:0005524">
    <property type="term" value="F:ATP binding"/>
    <property type="evidence" value="ECO:0007669"/>
    <property type="project" value="UniProtKB-UniRule"/>
</dbReference>
<dbReference type="Gene3D" id="3.40.50.20">
    <property type="match status" value="1"/>
</dbReference>
<feature type="binding site" evidence="6">
    <location>
        <position position="109"/>
    </location>
    <ligand>
        <name>ATP</name>
        <dbReference type="ChEBI" id="CHEBI:30616"/>
    </ligand>
</feature>
<keyword evidence="6 7" id="KW-0436">Ligase</keyword>
<name>A0A6S6SFF3_9BACT</name>
<evidence type="ECO:0000256" key="7">
    <source>
        <dbReference type="RuleBase" id="RU361200"/>
    </source>
</evidence>
<comment type="subunit">
    <text evidence="6 7">Homodimer.</text>
</comment>
<dbReference type="AlphaFoldDB" id="A0A6S6SFF3"/>
<dbReference type="Pfam" id="PF02222">
    <property type="entry name" value="ATP-grasp"/>
    <property type="match status" value="1"/>
</dbReference>
<dbReference type="NCBIfam" id="TIGR01161">
    <property type="entry name" value="purK"/>
    <property type="match status" value="1"/>
</dbReference>
<dbReference type="Gene3D" id="3.30.1490.20">
    <property type="entry name" value="ATP-grasp fold, A domain"/>
    <property type="match status" value="1"/>
</dbReference>
<dbReference type="GO" id="GO:0005829">
    <property type="term" value="C:cytosol"/>
    <property type="evidence" value="ECO:0007669"/>
    <property type="project" value="TreeGrafter"/>
</dbReference>
<dbReference type="EMBL" id="CACVAW010000005">
    <property type="protein sequence ID" value="CAA6801578.1"/>
    <property type="molecule type" value="Genomic_DNA"/>
</dbReference>
<comment type="pathway">
    <text evidence="6 7">Purine metabolism; IMP biosynthesis via de novo pathway; 5-amino-1-(5-phospho-D-ribosyl)imidazole-4-carboxylate from 5-amino-1-(5-phospho-D-ribosyl)imidazole (N5-CAIR route): step 1/2.</text>
</comment>
<dbReference type="InterPro" id="IPR003135">
    <property type="entry name" value="ATP-grasp_carboxylate-amine"/>
</dbReference>
<dbReference type="InterPro" id="IPR016185">
    <property type="entry name" value="PreATP-grasp_dom_sf"/>
</dbReference>
<protein>
    <recommendedName>
        <fullName evidence="6 7">N5-carboxyaminoimidazole ribonucleotide synthase</fullName>
        <shortName evidence="6 7">N5-CAIR synthase</shortName>
        <ecNumber evidence="6 7">6.3.4.18</ecNumber>
    </recommendedName>
    <alternativeName>
        <fullName evidence="6 7">5-(carboxyamino)imidazole ribonucleotide synthetase</fullName>
    </alternativeName>
</protein>
<evidence type="ECO:0000256" key="4">
    <source>
        <dbReference type="ARBA" id="ARBA00022840"/>
    </source>
</evidence>
<keyword evidence="2 6" id="KW-0658">Purine biosynthesis</keyword>
<dbReference type="GO" id="GO:0004638">
    <property type="term" value="F:phosphoribosylaminoimidazole carboxylase activity"/>
    <property type="evidence" value="ECO:0007669"/>
    <property type="project" value="InterPro"/>
</dbReference>
<dbReference type="InterPro" id="IPR005875">
    <property type="entry name" value="PurK"/>
</dbReference>
<dbReference type="HAMAP" id="MF_01928">
    <property type="entry name" value="PurK"/>
    <property type="match status" value="1"/>
</dbReference>
<dbReference type="GO" id="GO:0046872">
    <property type="term" value="F:metal ion binding"/>
    <property type="evidence" value="ECO:0007669"/>
    <property type="project" value="InterPro"/>
</dbReference>
<dbReference type="SUPFAM" id="SSF51246">
    <property type="entry name" value="Rudiment single hybrid motif"/>
    <property type="match status" value="1"/>
</dbReference>
<keyword evidence="1 6" id="KW-0547">Nucleotide-binding</keyword>
<dbReference type="InterPro" id="IPR013815">
    <property type="entry name" value="ATP_grasp_subdomain_1"/>
</dbReference>
<evidence type="ECO:0000256" key="2">
    <source>
        <dbReference type="ARBA" id="ARBA00022755"/>
    </source>
</evidence>
<keyword evidence="4 6" id="KW-0067">ATP-binding</keyword>
<dbReference type="NCBIfam" id="NF004679">
    <property type="entry name" value="PRK06019.1-5"/>
    <property type="match status" value="1"/>
</dbReference>
<dbReference type="GO" id="GO:0034028">
    <property type="term" value="F:5-(carboxyamino)imidazole ribonucleotide synthase activity"/>
    <property type="evidence" value="ECO:0007669"/>
    <property type="project" value="UniProtKB-UniRule"/>
</dbReference>